<dbReference type="Pfam" id="PF17919">
    <property type="entry name" value="RT_RNaseH_2"/>
    <property type="match status" value="1"/>
</dbReference>
<dbReference type="Gene3D" id="3.30.70.270">
    <property type="match status" value="1"/>
</dbReference>
<dbReference type="Gene3D" id="3.10.20.370">
    <property type="match status" value="1"/>
</dbReference>
<dbReference type="Proteomes" id="UP000499080">
    <property type="component" value="Unassembled WGS sequence"/>
</dbReference>
<feature type="domain" description="Integrase catalytic" evidence="7">
    <location>
        <begin position="322"/>
        <end position="492"/>
    </location>
</feature>
<dbReference type="InterPro" id="IPR050951">
    <property type="entry name" value="Retrovirus_Pol_polyprotein"/>
</dbReference>
<dbReference type="EMBL" id="BGPR01000997">
    <property type="protein sequence ID" value="GBM42481.1"/>
    <property type="molecule type" value="Genomic_DNA"/>
</dbReference>
<organism evidence="8 9">
    <name type="scientific">Araneus ventricosus</name>
    <name type="common">Orbweaver spider</name>
    <name type="synonym">Epeira ventricosa</name>
    <dbReference type="NCBI Taxonomy" id="182803"/>
    <lineage>
        <taxon>Eukaryota</taxon>
        <taxon>Metazoa</taxon>
        <taxon>Ecdysozoa</taxon>
        <taxon>Arthropoda</taxon>
        <taxon>Chelicerata</taxon>
        <taxon>Arachnida</taxon>
        <taxon>Araneae</taxon>
        <taxon>Araneomorphae</taxon>
        <taxon>Entelegynae</taxon>
        <taxon>Araneoidea</taxon>
        <taxon>Araneidae</taxon>
        <taxon>Araneus</taxon>
    </lineage>
</organism>
<dbReference type="AlphaFoldDB" id="A0A4Y2FMR4"/>
<dbReference type="Pfam" id="PF00665">
    <property type="entry name" value="rve"/>
    <property type="match status" value="1"/>
</dbReference>
<dbReference type="EC" id="2.7.7.49" evidence="1"/>
<keyword evidence="3" id="KW-0540">Nuclease</keyword>
<evidence type="ECO:0000256" key="3">
    <source>
        <dbReference type="ARBA" id="ARBA00022722"/>
    </source>
</evidence>
<dbReference type="GO" id="GO:0003676">
    <property type="term" value="F:nucleic acid binding"/>
    <property type="evidence" value="ECO:0007669"/>
    <property type="project" value="InterPro"/>
</dbReference>
<evidence type="ECO:0000313" key="9">
    <source>
        <dbReference type="Proteomes" id="UP000499080"/>
    </source>
</evidence>
<keyword evidence="4" id="KW-0378">Hydrolase</keyword>
<comment type="caution">
    <text evidence="8">The sequence shown here is derived from an EMBL/GenBank/DDBJ whole genome shotgun (WGS) entry which is preliminary data.</text>
</comment>
<evidence type="ECO:0000256" key="6">
    <source>
        <dbReference type="ARBA" id="ARBA00023268"/>
    </source>
</evidence>
<dbReference type="InterPro" id="IPR043128">
    <property type="entry name" value="Rev_trsase/Diguanyl_cyclase"/>
</dbReference>
<evidence type="ECO:0000256" key="5">
    <source>
        <dbReference type="ARBA" id="ARBA00022918"/>
    </source>
</evidence>
<dbReference type="GO" id="GO:0042575">
    <property type="term" value="C:DNA polymerase complex"/>
    <property type="evidence" value="ECO:0007669"/>
    <property type="project" value="UniProtKB-ARBA"/>
</dbReference>
<dbReference type="FunFam" id="3.30.420.10:FF:000032">
    <property type="entry name" value="Retrovirus-related Pol polyprotein from transposon 297-like Protein"/>
    <property type="match status" value="1"/>
</dbReference>
<evidence type="ECO:0000256" key="2">
    <source>
        <dbReference type="ARBA" id="ARBA00022695"/>
    </source>
</evidence>
<name>A0A4Y2FMR4_ARAVE</name>
<keyword evidence="4" id="KW-0255">Endonuclease</keyword>
<evidence type="ECO:0000256" key="1">
    <source>
        <dbReference type="ARBA" id="ARBA00012493"/>
    </source>
</evidence>
<dbReference type="PROSITE" id="PS50994">
    <property type="entry name" value="INTEGRASE"/>
    <property type="match status" value="1"/>
</dbReference>
<keyword evidence="2" id="KW-0808">Transferase</keyword>
<sequence>MFNFYRCFIPKAAHILAPIVQFLELHTNKKKSHSSVRKSSEQLKWNETEEQAFLAAENAIAEATLLRYPIPGAQLSLWVDASDVAIGGTLSQLSQGKWEPIAFFSMKLNKSQQKWSTQDREFFSIYSALRKFKHMLEGRHFSIYTDQKLIIYAFKQNPNKCSPRSLNLISQYSTDIRHVQGSQNIVTDALSRIEVDSVTKSPILNFKEFARAQKDHSDIQKFLHNDTSSLKLELKPCQTSNCNLLCDTSTGVPHPYVSTSFRKLIFDHLHNLAHPGIAALTKLICTRYVWPGMKYQIKQSVRCCESCQRSKIQRRTKTPLGTFSLPDARYTHIHIDIVGPLPPSEGHNYPLTIIDRFSRWPEAIPIPDMRAKTICHAIFDTWISRFGYPSVITSDQGSKLRSSIFVEFTRMLGTQKMKTTPYHPISNGIVESFHRHLKSAIKALGNDKWSELIPITLIGIRTAVKEDLQSSCAELVYGTTLRLPCDMIDVPDIPPCDIEFISNLRHRMQQLNSVAT</sequence>
<accession>A0A4Y2FMR4</accession>
<dbReference type="InterPro" id="IPR036397">
    <property type="entry name" value="RNaseH_sf"/>
</dbReference>
<keyword evidence="5" id="KW-0695">RNA-directed DNA polymerase</keyword>
<gene>
    <name evidence="8" type="primary">Tf2-11_73</name>
    <name evidence="8" type="ORF">AVEN_80001_1</name>
</gene>
<keyword evidence="9" id="KW-1185">Reference proteome</keyword>
<dbReference type="GO" id="GO:0015074">
    <property type="term" value="P:DNA integration"/>
    <property type="evidence" value="ECO:0007669"/>
    <property type="project" value="InterPro"/>
</dbReference>
<dbReference type="GO" id="GO:0003964">
    <property type="term" value="F:RNA-directed DNA polymerase activity"/>
    <property type="evidence" value="ECO:0007669"/>
    <property type="project" value="UniProtKB-KW"/>
</dbReference>
<dbReference type="GO" id="GO:0004519">
    <property type="term" value="F:endonuclease activity"/>
    <property type="evidence" value="ECO:0007669"/>
    <property type="project" value="UniProtKB-KW"/>
</dbReference>
<dbReference type="CDD" id="cd09274">
    <property type="entry name" value="RNase_HI_RT_Ty3"/>
    <property type="match status" value="1"/>
</dbReference>
<dbReference type="Pfam" id="PF17921">
    <property type="entry name" value="Integrase_H2C2"/>
    <property type="match status" value="1"/>
</dbReference>
<dbReference type="InterPro" id="IPR043502">
    <property type="entry name" value="DNA/RNA_pol_sf"/>
</dbReference>
<dbReference type="SUPFAM" id="SSF56672">
    <property type="entry name" value="DNA/RNA polymerases"/>
    <property type="match status" value="1"/>
</dbReference>
<keyword evidence="2" id="KW-0548">Nucleotidyltransferase</keyword>
<dbReference type="FunFam" id="3.10.20.370:FF:000001">
    <property type="entry name" value="Retrovirus-related Pol polyprotein from transposon 17.6-like protein"/>
    <property type="match status" value="1"/>
</dbReference>
<dbReference type="Gene3D" id="1.10.340.70">
    <property type="match status" value="1"/>
</dbReference>
<reference evidence="8 9" key="1">
    <citation type="journal article" date="2019" name="Sci. Rep.">
        <title>Orb-weaving spider Araneus ventricosus genome elucidates the spidroin gene catalogue.</title>
        <authorList>
            <person name="Kono N."/>
            <person name="Nakamura H."/>
            <person name="Ohtoshi R."/>
            <person name="Moran D.A.P."/>
            <person name="Shinohara A."/>
            <person name="Yoshida Y."/>
            <person name="Fujiwara M."/>
            <person name="Mori M."/>
            <person name="Tomita M."/>
            <person name="Arakawa K."/>
        </authorList>
    </citation>
    <scope>NUCLEOTIDE SEQUENCE [LARGE SCALE GENOMIC DNA]</scope>
</reference>
<dbReference type="InterPro" id="IPR001584">
    <property type="entry name" value="Integrase_cat-core"/>
</dbReference>
<dbReference type="InterPro" id="IPR041588">
    <property type="entry name" value="Integrase_H2C2"/>
</dbReference>
<dbReference type="SUPFAM" id="SSF53098">
    <property type="entry name" value="Ribonuclease H-like"/>
    <property type="match status" value="1"/>
</dbReference>
<dbReference type="PANTHER" id="PTHR37984:SF5">
    <property type="entry name" value="PROTEIN NYNRIN-LIKE"/>
    <property type="match status" value="1"/>
</dbReference>
<keyword evidence="6" id="KW-0511">Multifunctional enzyme</keyword>
<evidence type="ECO:0000313" key="8">
    <source>
        <dbReference type="EMBL" id="GBM42481.1"/>
    </source>
</evidence>
<dbReference type="Gene3D" id="3.30.420.10">
    <property type="entry name" value="Ribonuclease H-like superfamily/Ribonuclease H"/>
    <property type="match status" value="1"/>
</dbReference>
<dbReference type="InterPro" id="IPR041577">
    <property type="entry name" value="RT_RNaseH_2"/>
</dbReference>
<evidence type="ECO:0000256" key="4">
    <source>
        <dbReference type="ARBA" id="ARBA00022759"/>
    </source>
</evidence>
<dbReference type="InterPro" id="IPR012337">
    <property type="entry name" value="RNaseH-like_sf"/>
</dbReference>
<evidence type="ECO:0000259" key="7">
    <source>
        <dbReference type="PROSITE" id="PS50994"/>
    </source>
</evidence>
<dbReference type="PANTHER" id="PTHR37984">
    <property type="entry name" value="PROTEIN CBG26694"/>
    <property type="match status" value="1"/>
</dbReference>
<protein>
    <recommendedName>
        <fullName evidence="1">RNA-directed DNA polymerase</fullName>
        <ecNumber evidence="1">2.7.7.49</ecNumber>
    </recommendedName>
</protein>
<proteinExistence type="predicted"/>
<dbReference type="OrthoDB" id="6436542at2759"/>